<proteinExistence type="inferred from homology"/>
<dbReference type="HAMAP" id="MF_00651">
    <property type="entry name" value="Nuclease_YqgF"/>
    <property type="match status" value="1"/>
</dbReference>
<dbReference type="CDD" id="cd16964">
    <property type="entry name" value="YqgF"/>
    <property type="match status" value="1"/>
</dbReference>
<evidence type="ECO:0000256" key="5">
    <source>
        <dbReference type="HAMAP-Rule" id="MF_00651"/>
    </source>
</evidence>
<dbReference type="InterPro" id="IPR005227">
    <property type="entry name" value="YqgF"/>
</dbReference>
<dbReference type="AlphaFoldDB" id="A0A0P6WSY4"/>
<dbReference type="Proteomes" id="UP000050417">
    <property type="component" value="Unassembled WGS sequence"/>
</dbReference>
<keyword evidence="9" id="KW-1185">Reference proteome</keyword>
<dbReference type="SMART" id="SM00732">
    <property type="entry name" value="YqgFc"/>
    <property type="match status" value="1"/>
</dbReference>
<evidence type="ECO:0000256" key="6">
    <source>
        <dbReference type="SAM" id="MobiDB-lite"/>
    </source>
</evidence>
<dbReference type="RefSeq" id="WP_075063879.1">
    <property type="nucleotide sequence ID" value="NZ_LGCL01000039.1"/>
</dbReference>
<protein>
    <recommendedName>
        <fullName evidence="5">Putative pre-16S rRNA nuclease</fullName>
        <ecNumber evidence="5">3.1.-.-</ecNumber>
    </recommendedName>
</protein>
<evidence type="ECO:0000256" key="4">
    <source>
        <dbReference type="ARBA" id="ARBA00022801"/>
    </source>
</evidence>
<feature type="region of interest" description="Disordered" evidence="6">
    <location>
        <begin position="96"/>
        <end position="116"/>
    </location>
</feature>
<reference evidence="8 9" key="1">
    <citation type="submission" date="2015-07" db="EMBL/GenBank/DDBJ databases">
        <title>Genome sequence of Ornatilinea apprima DSM 23815.</title>
        <authorList>
            <person name="Hemp J."/>
            <person name="Ward L.M."/>
            <person name="Pace L.A."/>
            <person name="Fischer W.W."/>
        </authorList>
    </citation>
    <scope>NUCLEOTIDE SEQUENCE [LARGE SCALE GENOMIC DNA]</scope>
    <source>
        <strain evidence="8 9">P3M-1</strain>
    </source>
</reference>
<dbReference type="InterPro" id="IPR012337">
    <property type="entry name" value="RNaseH-like_sf"/>
</dbReference>
<dbReference type="Pfam" id="PF03652">
    <property type="entry name" value="RuvX"/>
    <property type="match status" value="1"/>
</dbReference>
<evidence type="ECO:0000256" key="3">
    <source>
        <dbReference type="ARBA" id="ARBA00022722"/>
    </source>
</evidence>
<evidence type="ECO:0000256" key="2">
    <source>
        <dbReference type="ARBA" id="ARBA00022517"/>
    </source>
</evidence>
<dbReference type="EC" id="3.1.-.-" evidence="5"/>
<comment type="subcellular location">
    <subcellularLocation>
        <location evidence="5">Cytoplasm</location>
    </subcellularLocation>
</comment>
<comment type="function">
    <text evidence="5">Could be a nuclease involved in processing of the 5'-end of pre-16S rRNA.</text>
</comment>
<evidence type="ECO:0000313" key="9">
    <source>
        <dbReference type="Proteomes" id="UP000050417"/>
    </source>
</evidence>
<dbReference type="EMBL" id="LGCL01000039">
    <property type="protein sequence ID" value="KPL72169.1"/>
    <property type="molecule type" value="Genomic_DNA"/>
</dbReference>
<name>A0A0P6WSY4_9CHLR</name>
<dbReference type="PANTHER" id="PTHR33317:SF4">
    <property type="entry name" value="POLYNUCLEOTIDYL TRANSFERASE, RIBONUCLEASE H-LIKE SUPERFAMILY PROTEIN"/>
    <property type="match status" value="1"/>
</dbReference>
<gene>
    <name evidence="8" type="ORF">ADN00_15150</name>
</gene>
<evidence type="ECO:0000256" key="1">
    <source>
        <dbReference type="ARBA" id="ARBA00022490"/>
    </source>
</evidence>
<sequence length="139" mass="14707">MSGRILAVDPGEKRIGLAISDETACIANPLGVVTHTARDADAQTVAQIAAENQAARIIVGQALDASGEVGPAARKAQRFADALRLHTDLPVELWDESGSTKAAQSARREMGVSRKKRSGHLDDLAAAIILQTYLDAKHD</sequence>
<dbReference type="GO" id="GO:0004518">
    <property type="term" value="F:nuclease activity"/>
    <property type="evidence" value="ECO:0007669"/>
    <property type="project" value="UniProtKB-KW"/>
</dbReference>
<dbReference type="GO" id="GO:0016788">
    <property type="term" value="F:hydrolase activity, acting on ester bonds"/>
    <property type="evidence" value="ECO:0007669"/>
    <property type="project" value="UniProtKB-UniRule"/>
</dbReference>
<dbReference type="STRING" id="1134406.ADN00_15150"/>
<accession>A0A0P6WSY4</accession>
<keyword evidence="4 5" id="KW-0378">Hydrolase</keyword>
<feature type="domain" description="YqgF/RNase H-like" evidence="7">
    <location>
        <begin position="3"/>
        <end position="103"/>
    </location>
</feature>
<dbReference type="PANTHER" id="PTHR33317">
    <property type="entry name" value="POLYNUCLEOTIDYL TRANSFERASE, RIBONUCLEASE H-LIKE SUPERFAMILY PROTEIN"/>
    <property type="match status" value="1"/>
</dbReference>
<organism evidence="8 9">
    <name type="scientific">Ornatilinea apprima</name>
    <dbReference type="NCBI Taxonomy" id="1134406"/>
    <lineage>
        <taxon>Bacteria</taxon>
        <taxon>Bacillati</taxon>
        <taxon>Chloroflexota</taxon>
        <taxon>Anaerolineae</taxon>
        <taxon>Anaerolineales</taxon>
        <taxon>Anaerolineaceae</taxon>
        <taxon>Ornatilinea</taxon>
    </lineage>
</organism>
<dbReference type="InterPro" id="IPR037027">
    <property type="entry name" value="YqgF/RNaseH-like_dom_sf"/>
</dbReference>
<dbReference type="Gene3D" id="3.30.420.140">
    <property type="entry name" value="YqgF/RNase H-like domain"/>
    <property type="match status" value="1"/>
</dbReference>
<comment type="caution">
    <text evidence="8">The sequence shown here is derived from an EMBL/GenBank/DDBJ whole genome shotgun (WGS) entry which is preliminary data.</text>
</comment>
<dbReference type="GO" id="GO:0000967">
    <property type="term" value="P:rRNA 5'-end processing"/>
    <property type="evidence" value="ECO:0007669"/>
    <property type="project" value="UniProtKB-UniRule"/>
</dbReference>
<keyword evidence="2 5" id="KW-0690">Ribosome biogenesis</keyword>
<evidence type="ECO:0000259" key="7">
    <source>
        <dbReference type="SMART" id="SM00732"/>
    </source>
</evidence>
<keyword evidence="3 5" id="KW-0540">Nuclease</keyword>
<comment type="similarity">
    <text evidence="5">Belongs to the YqgF HJR family.</text>
</comment>
<dbReference type="GO" id="GO:0005829">
    <property type="term" value="C:cytosol"/>
    <property type="evidence" value="ECO:0007669"/>
    <property type="project" value="TreeGrafter"/>
</dbReference>
<dbReference type="OrthoDB" id="9796140at2"/>
<dbReference type="NCBIfam" id="TIGR00250">
    <property type="entry name" value="RNAse_H_YqgF"/>
    <property type="match status" value="1"/>
</dbReference>
<evidence type="ECO:0000313" key="8">
    <source>
        <dbReference type="EMBL" id="KPL72169.1"/>
    </source>
</evidence>
<keyword evidence="1 5" id="KW-0963">Cytoplasm</keyword>
<dbReference type="InterPro" id="IPR006641">
    <property type="entry name" value="YqgF/RNaseH-like_dom"/>
</dbReference>
<dbReference type="SUPFAM" id="SSF53098">
    <property type="entry name" value="Ribonuclease H-like"/>
    <property type="match status" value="1"/>
</dbReference>